<organism evidence="2 3">
    <name type="scientific">Araneus ventricosus</name>
    <name type="common">Orbweaver spider</name>
    <name type="synonym">Epeira ventricosa</name>
    <dbReference type="NCBI Taxonomy" id="182803"/>
    <lineage>
        <taxon>Eukaryota</taxon>
        <taxon>Metazoa</taxon>
        <taxon>Ecdysozoa</taxon>
        <taxon>Arthropoda</taxon>
        <taxon>Chelicerata</taxon>
        <taxon>Arachnida</taxon>
        <taxon>Araneae</taxon>
        <taxon>Araneomorphae</taxon>
        <taxon>Entelegynae</taxon>
        <taxon>Araneoidea</taxon>
        <taxon>Araneidae</taxon>
        <taxon>Araneus</taxon>
    </lineage>
</organism>
<evidence type="ECO:0000313" key="2">
    <source>
        <dbReference type="EMBL" id="GBM69781.1"/>
    </source>
</evidence>
<feature type="signal peptide" evidence="1">
    <location>
        <begin position="1"/>
        <end position="23"/>
    </location>
</feature>
<evidence type="ECO:0000313" key="3">
    <source>
        <dbReference type="Proteomes" id="UP000499080"/>
    </source>
</evidence>
<dbReference type="Proteomes" id="UP000499080">
    <property type="component" value="Unassembled WGS sequence"/>
</dbReference>
<evidence type="ECO:0008006" key="4">
    <source>
        <dbReference type="Google" id="ProtNLM"/>
    </source>
</evidence>
<proteinExistence type="predicted"/>
<protein>
    <recommendedName>
        <fullName evidence="4">TIL domain-containing protein</fullName>
    </recommendedName>
</protein>
<gene>
    <name evidence="2" type="ORF">AVEN_217381_1</name>
</gene>
<dbReference type="OrthoDB" id="6236007at2759"/>
<sequence>MESVKVLPFLCLILVCVLHLSNGQCPPNEELVDCRNDCNTCELQGFCYECSAVACDCIPGYTRDTLGVCIPKSVCPLRDDGDVLVAESSRCRYCHRNCRRRGYRGGRCFRGHCRCY</sequence>
<accession>A0A4Y2HWF7</accession>
<keyword evidence="1" id="KW-0732">Signal</keyword>
<name>A0A4Y2HWF7_ARAVE</name>
<evidence type="ECO:0000256" key="1">
    <source>
        <dbReference type="SAM" id="SignalP"/>
    </source>
</evidence>
<dbReference type="Gene3D" id="2.10.25.10">
    <property type="entry name" value="Laminin"/>
    <property type="match status" value="1"/>
</dbReference>
<reference evidence="2 3" key="1">
    <citation type="journal article" date="2019" name="Sci. Rep.">
        <title>Orb-weaving spider Araneus ventricosus genome elucidates the spidroin gene catalogue.</title>
        <authorList>
            <person name="Kono N."/>
            <person name="Nakamura H."/>
            <person name="Ohtoshi R."/>
            <person name="Moran D.A.P."/>
            <person name="Shinohara A."/>
            <person name="Yoshida Y."/>
            <person name="Fujiwara M."/>
            <person name="Mori M."/>
            <person name="Tomita M."/>
            <person name="Arakawa K."/>
        </authorList>
    </citation>
    <scope>NUCLEOTIDE SEQUENCE [LARGE SCALE GENOMIC DNA]</scope>
</reference>
<keyword evidence="3" id="KW-1185">Reference proteome</keyword>
<comment type="caution">
    <text evidence="2">The sequence shown here is derived from an EMBL/GenBank/DDBJ whole genome shotgun (WGS) entry which is preliminary data.</text>
</comment>
<feature type="chain" id="PRO_5021406421" description="TIL domain-containing protein" evidence="1">
    <location>
        <begin position="24"/>
        <end position="116"/>
    </location>
</feature>
<dbReference type="EMBL" id="BGPR01002212">
    <property type="protein sequence ID" value="GBM69781.1"/>
    <property type="molecule type" value="Genomic_DNA"/>
</dbReference>
<dbReference type="AlphaFoldDB" id="A0A4Y2HWF7"/>